<organism evidence="2 3">
    <name type="scientific">Planosporangium mesophilum</name>
    <dbReference type="NCBI Taxonomy" id="689768"/>
    <lineage>
        <taxon>Bacteria</taxon>
        <taxon>Bacillati</taxon>
        <taxon>Actinomycetota</taxon>
        <taxon>Actinomycetes</taxon>
        <taxon>Micromonosporales</taxon>
        <taxon>Micromonosporaceae</taxon>
        <taxon>Planosporangium</taxon>
    </lineage>
</organism>
<evidence type="ECO:0000256" key="1">
    <source>
        <dbReference type="SAM" id="MobiDB-lite"/>
    </source>
</evidence>
<feature type="compositionally biased region" description="Basic and acidic residues" evidence="1">
    <location>
        <begin position="1"/>
        <end position="12"/>
    </location>
</feature>
<reference evidence="2" key="1">
    <citation type="submission" date="2021-01" db="EMBL/GenBank/DDBJ databases">
        <title>Whole genome shotgun sequence of Planosporangium mesophilum NBRC 109066.</title>
        <authorList>
            <person name="Komaki H."/>
            <person name="Tamura T."/>
        </authorList>
    </citation>
    <scope>NUCLEOTIDE SEQUENCE</scope>
    <source>
        <strain evidence="2">NBRC 109066</strain>
    </source>
</reference>
<accession>A0A8J3T8E3</accession>
<dbReference type="AlphaFoldDB" id="A0A8J3T8E3"/>
<gene>
    <name evidence="2" type="ORF">Pme01_20170</name>
</gene>
<evidence type="ECO:0000313" key="3">
    <source>
        <dbReference type="Proteomes" id="UP000599074"/>
    </source>
</evidence>
<dbReference type="Proteomes" id="UP000599074">
    <property type="component" value="Unassembled WGS sequence"/>
</dbReference>
<protein>
    <submittedName>
        <fullName evidence="2">Uncharacterized protein</fullName>
    </submittedName>
</protein>
<name>A0A8J3T8E3_9ACTN</name>
<dbReference type="RefSeq" id="WP_168114443.1">
    <property type="nucleotide sequence ID" value="NZ_BOON01000018.1"/>
</dbReference>
<evidence type="ECO:0000313" key="2">
    <source>
        <dbReference type="EMBL" id="GII22420.1"/>
    </source>
</evidence>
<dbReference type="EMBL" id="BOON01000018">
    <property type="protein sequence ID" value="GII22420.1"/>
    <property type="molecule type" value="Genomic_DNA"/>
</dbReference>
<comment type="caution">
    <text evidence="2">The sequence shown here is derived from an EMBL/GenBank/DDBJ whole genome shotgun (WGS) entry which is preliminary data.</text>
</comment>
<feature type="region of interest" description="Disordered" evidence="1">
    <location>
        <begin position="1"/>
        <end position="46"/>
    </location>
</feature>
<keyword evidence="3" id="KW-1185">Reference proteome</keyword>
<proteinExistence type="predicted"/>
<sequence>MADLPAAHEIHADPATSAYNPAGPHTSLAQGRETLAEWPPATGMLT</sequence>